<evidence type="ECO:0000256" key="4">
    <source>
        <dbReference type="ARBA" id="ARBA00022598"/>
    </source>
</evidence>
<feature type="domain" description="Mur ligase C-terminal" evidence="12">
    <location>
        <begin position="301"/>
        <end position="418"/>
    </location>
</feature>
<dbReference type="NCBIfam" id="TIGR01499">
    <property type="entry name" value="folC"/>
    <property type="match status" value="1"/>
</dbReference>
<keyword evidence="8" id="KW-0460">Magnesium</keyword>
<keyword evidence="6 11" id="KW-0547">Nucleotide-binding</keyword>
<evidence type="ECO:0000313" key="15">
    <source>
        <dbReference type="Proteomes" id="UP000286288"/>
    </source>
</evidence>
<evidence type="ECO:0000256" key="8">
    <source>
        <dbReference type="ARBA" id="ARBA00022842"/>
    </source>
</evidence>
<feature type="domain" description="Mur ligase central" evidence="13">
    <location>
        <begin position="44"/>
        <end position="271"/>
    </location>
</feature>
<gene>
    <name evidence="14" type="ORF">DW084_09045</name>
</gene>
<dbReference type="Pfam" id="PF08245">
    <property type="entry name" value="Mur_ligase_M"/>
    <property type="match status" value="1"/>
</dbReference>
<sequence length="437" mass="48733">MTSEEATAWIHSRLAFGQRPGLMRVEALLKRMGNPEKNITMIHIAGTNGKGSTVSYLRSLLEEAGQQVGTFTSPHIEAFNERIEINGQFISDEDLVAWVEKIQPLVAEIDRDETLTGITQFEIITAMALGYFEEKKVDVAIMEVGLGGLLDSTNVISPMLTAITTIGMDHMDVLGDTIEKIAAHKAGIIKPQIPLVTGNIVESALSVIDLKAAEAQAPAYHAGEEYRVTYRHPDEEWGELFDFENEHGKIKGLKTPMLGRHQPENAGVAIQLYSLYCDLRQLPFSAKEIRNGLRKAYWPARMERISSEPLVIIDGAHNVHAMARLVDTMKEEFSDCRIHVLFSALETKNVNEMLQQLLAIPQAEIYLTTFDFPKALHLADGYQELDEKRISTVSLWQFGLAELLEKMTNEDLLLVTGSLYFVSEVRELLLAIGGRNG</sequence>
<proteinExistence type="inferred from homology"/>
<name>A0A415ESX7_ENTCA</name>
<dbReference type="Gene3D" id="3.40.1190.10">
    <property type="entry name" value="Mur-like, catalytic domain"/>
    <property type="match status" value="1"/>
</dbReference>
<keyword evidence="4 11" id="KW-0436">Ligase</keyword>
<organism evidence="14 15">
    <name type="scientific">Enterococcus casseliflavus</name>
    <name type="common">Enterococcus flavescens</name>
    <dbReference type="NCBI Taxonomy" id="37734"/>
    <lineage>
        <taxon>Bacteria</taxon>
        <taxon>Bacillati</taxon>
        <taxon>Bacillota</taxon>
        <taxon>Bacilli</taxon>
        <taxon>Lactobacillales</taxon>
        <taxon>Enterococcaceae</taxon>
        <taxon>Enterococcus</taxon>
    </lineage>
</organism>
<dbReference type="EC" id="6.3.2.17" evidence="3"/>
<dbReference type="EMBL" id="QRMZ01000010">
    <property type="protein sequence ID" value="RHK06405.1"/>
    <property type="molecule type" value="Genomic_DNA"/>
</dbReference>
<comment type="similarity">
    <text evidence="2 11">Belongs to the folylpolyglutamate synthase family.</text>
</comment>
<dbReference type="Pfam" id="PF02875">
    <property type="entry name" value="Mur_ligase_C"/>
    <property type="match status" value="1"/>
</dbReference>
<dbReference type="GO" id="GO:0004326">
    <property type="term" value="F:tetrahydrofolylpolyglutamate synthase activity"/>
    <property type="evidence" value="ECO:0007669"/>
    <property type="project" value="UniProtKB-EC"/>
</dbReference>
<evidence type="ECO:0000256" key="7">
    <source>
        <dbReference type="ARBA" id="ARBA00022840"/>
    </source>
</evidence>
<comment type="cofactor">
    <cofactor evidence="1">
        <name>Mg(2+)</name>
        <dbReference type="ChEBI" id="CHEBI:18420"/>
    </cofactor>
</comment>
<dbReference type="InterPro" id="IPR036615">
    <property type="entry name" value="Mur_ligase_C_dom_sf"/>
</dbReference>
<evidence type="ECO:0000259" key="13">
    <source>
        <dbReference type="Pfam" id="PF08245"/>
    </source>
</evidence>
<dbReference type="PROSITE" id="PS01011">
    <property type="entry name" value="FOLYLPOLYGLU_SYNT_1"/>
    <property type="match status" value="1"/>
</dbReference>
<keyword evidence="7 11" id="KW-0067">ATP-binding</keyword>
<dbReference type="InterPro" id="IPR018109">
    <property type="entry name" value="Folylpolyglutamate_synth_CS"/>
</dbReference>
<evidence type="ECO:0000256" key="5">
    <source>
        <dbReference type="ARBA" id="ARBA00022723"/>
    </source>
</evidence>
<dbReference type="PROSITE" id="PS01012">
    <property type="entry name" value="FOLYLPOLYGLU_SYNT_2"/>
    <property type="match status" value="1"/>
</dbReference>
<dbReference type="FunFam" id="3.40.1190.10:FF:000011">
    <property type="entry name" value="Folylpolyglutamate synthase/dihydrofolate synthase"/>
    <property type="match status" value="1"/>
</dbReference>
<dbReference type="InterPro" id="IPR004101">
    <property type="entry name" value="Mur_ligase_C"/>
</dbReference>
<dbReference type="GO" id="GO:0005737">
    <property type="term" value="C:cytoplasm"/>
    <property type="evidence" value="ECO:0007669"/>
    <property type="project" value="TreeGrafter"/>
</dbReference>
<keyword evidence="5" id="KW-0479">Metal-binding</keyword>
<evidence type="ECO:0000256" key="10">
    <source>
        <dbReference type="ARBA" id="ARBA00047493"/>
    </source>
</evidence>
<dbReference type="SUPFAM" id="SSF53244">
    <property type="entry name" value="MurD-like peptide ligases, peptide-binding domain"/>
    <property type="match status" value="1"/>
</dbReference>
<dbReference type="GO" id="GO:0005524">
    <property type="term" value="F:ATP binding"/>
    <property type="evidence" value="ECO:0007669"/>
    <property type="project" value="UniProtKB-KW"/>
</dbReference>
<evidence type="ECO:0000256" key="3">
    <source>
        <dbReference type="ARBA" id="ARBA00013025"/>
    </source>
</evidence>
<comment type="catalytic activity">
    <reaction evidence="10">
        <text>(6S)-5,6,7,8-tetrahydrofolyl-(gamma-L-Glu)(n) + L-glutamate + ATP = (6S)-5,6,7,8-tetrahydrofolyl-(gamma-L-Glu)(n+1) + ADP + phosphate + H(+)</text>
        <dbReference type="Rhea" id="RHEA:10580"/>
        <dbReference type="Rhea" id="RHEA-COMP:14738"/>
        <dbReference type="Rhea" id="RHEA-COMP:14740"/>
        <dbReference type="ChEBI" id="CHEBI:15378"/>
        <dbReference type="ChEBI" id="CHEBI:29985"/>
        <dbReference type="ChEBI" id="CHEBI:30616"/>
        <dbReference type="ChEBI" id="CHEBI:43474"/>
        <dbReference type="ChEBI" id="CHEBI:141005"/>
        <dbReference type="ChEBI" id="CHEBI:456216"/>
        <dbReference type="EC" id="6.3.2.17"/>
    </reaction>
</comment>
<evidence type="ECO:0000256" key="1">
    <source>
        <dbReference type="ARBA" id="ARBA00001946"/>
    </source>
</evidence>
<dbReference type="InterPro" id="IPR036565">
    <property type="entry name" value="Mur-like_cat_sf"/>
</dbReference>
<dbReference type="GO" id="GO:0008841">
    <property type="term" value="F:dihydrofolate synthase activity"/>
    <property type="evidence" value="ECO:0007669"/>
    <property type="project" value="TreeGrafter"/>
</dbReference>
<dbReference type="InterPro" id="IPR001645">
    <property type="entry name" value="Folylpolyglutamate_synth"/>
</dbReference>
<protein>
    <recommendedName>
        <fullName evidence="3">tetrahydrofolate synthase</fullName>
        <ecNumber evidence="3">6.3.2.17</ecNumber>
    </recommendedName>
    <alternativeName>
        <fullName evidence="9">Tetrahydrofolylpolyglutamate synthase</fullName>
    </alternativeName>
</protein>
<dbReference type="PANTHER" id="PTHR11136:SF0">
    <property type="entry name" value="DIHYDROFOLATE SYNTHETASE-RELATED"/>
    <property type="match status" value="1"/>
</dbReference>
<dbReference type="GO" id="GO:0046872">
    <property type="term" value="F:metal ion binding"/>
    <property type="evidence" value="ECO:0007669"/>
    <property type="project" value="UniProtKB-KW"/>
</dbReference>
<dbReference type="AlphaFoldDB" id="A0A415ESX7"/>
<reference evidence="14 15" key="1">
    <citation type="submission" date="2018-08" db="EMBL/GenBank/DDBJ databases">
        <title>A genome reference for cultivated species of the human gut microbiota.</title>
        <authorList>
            <person name="Zou Y."/>
            <person name="Xue W."/>
            <person name="Luo G."/>
        </authorList>
    </citation>
    <scope>NUCLEOTIDE SEQUENCE [LARGE SCALE GENOMIC DNA]</scope>
    <source>
        <strain evidence="14 15">AF48-16</strain>
    </source>
</reference>
<evidence type="ECO:0000313" key="14">
    <source>
        <dbReference type="EMBL" id="RHK06405.1"/>
    </source>
</evidence>
<evidence type="ECO:0000256" key="6">
    <source>
        <dbReference type="ARBA" id="ARBA00022741"/>
    </source>
</evidence>
<evidence type="ECO:0000259" key="12">
    <source>
        <dbReference type="Pfam" id="PF02875"/>
    </source>
</evidence>
<evidence type="ECO:0000256" key="2">
    <source>
        <dbReference type="ARBA" id="ARBA00008276"/>
    </source>
</evidence>
<evidence type="ECO:0000256" key="9">
    <source>
        <dbReference type="ARBA" id="ARBA00030592"/>
    </source>
</evidence>
<dbReference type="PANTHER" id="PTHR11136">
    <property type="entry name" value="FOLYLPOLYGLUTAMATE SYNTHASE-RELATED"/>
    <property type="match status" value="1"/>
</dbReference>
<comment type="caution">
    <text evidence="14">The sequence shown here is derived from an EMBL/GenBank/DDBJ whole genome shotgun (WGS) entry which is preliminary data.</text>
</comment>
<dbReference type="Proteomes" id="UP000286288">
    <property type="component" value="Unassembled WGS sequence"/>
</dbReference>
<dbReference type="InterPro" id="IPR013221">
    <property type="entry name" value="Mur_ligase_cen"/>
</dbReference>
<dbReference type="Gene3D" id="3.90.190.20">
    <property type="entry name" value="Mur ligase, C-terminal domain"/>
    <property type="match status" value="1"/>
</dbReference>
<dbReference type="SUPFAM" id="SSF53623">
    <property type="entry name" value="MurD-like peptide ligases, catalytic domain"/>
    <property type="match status" value="1"/>
</dbReference>
<dbReference type="PIRSF" id="PIRSF001563">
    <property type="entry name" value="Folylpolyglu_synth"/>
    <property type="match status" value="1"/>
</dbReference>
<accession>A0A415ESX7</accession>
<evidence type="ECO:0000256" key="11">
    <source>
        <dbReference type="PIRNR" id="PIRNR001563"/>
    </source>
</evidence>